<feature type="domain" description="Phospholipid/glycerol acyltransferase" evidence="6">
    <location>
        <begin position="50"/>
        <end position="162"/>
    </location>
</feature>
<dbReference type="EMBL" id="JBHUOF010000001">
    <property type="protein sequence ID" value="MFD2798061.1"/>
    <property type="molecule type" value="Genomic_DNA"/>
</dbReference>
<accession>A0ABW5W3B4</accession>
<reference evidence="8" key="1">
    <citation type="journal article" date="2019" name="Int. J. Syst. Evol. Microbiol.">
        <title>The Global Catalogue of Microorganisms (GCM) 10K type strain sequencing project: providing services to taxonomists for standard genome sequencing and annotation.</title>
        <authorList>
            <consortium name="The Broad Institute Genomics Platform"/>
            <consortium name="The Broad Institute Genome Sequencing Center for Infectious Disease"/>
            <person name="Wu L."/>
            <person name="Ma J."/>
        </authorList>
    </citation>
    <scope>NUCLEOTIDE SEQUENCE [LARGE SCALE GENOMIC DNA]</scope>
    <source>
        <strain evidence="8">IBRC-M 10906</strain>
    </source>
</reference>
<name>A0ABW5W3B4_9PSEU</name>
<evidence type="ECO:0000313" key="7">
    <source>
        <dbReference type="EMBL" id="MFD2798061.1"/>
    </source>
</evidence>
<evidence type="ECO:0000256" key="3">
    <source>
        <dbReference type="ARBA" id="ARBA00022679"/>
    </source>
</evidence>
<protein>
    <submittedName>
        <fullName evidence="7">Lysophospholipid acyltransferase family protein</fullName>
    </submittedName>
</protein>
<dbReference type="Proteomes" id="UP001597478">
    <property type="component" value="Unassembled WGS sequence"/>
</dbReference>
<dbReference type="SUPFAM" id="SSF69593">
    <property type="entry name" value="Glycerol-3-phosphate (1)-acyltransferase"/>
    <property type="match status" value="1"/>
</dbReference>
<proteinExistence type="predicted"/>
<evidence type="ECO:0000256" key="1">
    <source>
        <dbReference type="ARBA" id="ARBA00005189"/>
    </source>
</evidence>
<keyword evidence="8" id="KW-1185">Reference proteome</keyword>
<keyword evidence="4" id="KW-0443">Lipid metabolism</keyword>
<sequence length="227" mass="24256">MEAVRRGAALAETLARRGDIGNRAAEALRALGIRLDTDGERPSVPGGPGTLIVANHVSWLDIVGLLALEPVTFLAKREIARWPVFGSLARRVDTVFVDRWALRTLPEAVAAVAERLRAGRSVAVFPEATTWCSPPGGPFRRAVFQAALDARAPIRPVTLTYLQRGEPTTVAAFVGDDGLATSVGRVARARELTLRVDVHPALPPQGDRRSLAEQARAAVLGREPAGV</sequence>
<dbReference type="PANTHER" id="PTHR10434:SF64">
    <property type="entry name" value="1-ACYL-SN-GLYCEROL-3-PHOSPHATE ACYLTRANSFERASE-RELATED"/>
    <property type="match status" value="1"/>
</dbReference>
<evidence type="ECO:0000256" key="5">
    <source>
        <dbReference type="ARBA" id="ARBA00023315"/>
    </source>
</evidence>
<organism evidence="7 8">
    <name type="scientific">Prauserella oleivorans</name>
    <dbReference type="NCBI Taxonomy" id="1478153"/>
    <lineage>
        <taxon>Bacteria</taxon>
        <taxon>Bacillati</taxon>
        <taxon>Actinomycetota</taxon>
        <taxon>Actinomycetes</taxon>
        <taxon>Pseudonocardiales</taxon>
        <taxon>Pseudonocardiaceae</taxon>
        <taxon>Prauserella</taxon>
    </lineage>
</organism>
<dbReference type="SMART" id="SM00563">
    <property type="entry name" value="PlsC"/>
    <property type="match status" value="1"/>
</dbReference>
<comment type="pathway">
    <text evidence="1">Lipid metabolism.</text>
</comment>
<keyword evidence="3" id="KW-0808">Transferase</keyword>
<evidence type="ECO:0000259" key="6">
    <source>
        <dbReference type="SMART" id="SM00563"/>
    </source>
</evidence>
<dbReference type="InterPro" id="IPR002123">
    <property type="entry name" value="Plipid/glycerol_acylTrfase"/>
</dbReference>
<dbReference type="RefSeq" id="WP_377387835.1">
    <property type="nucleotide sequence ID" value="NZ_JBHSAN010000008.1"/>
</dbReference>
<dbReference type="Pfam" id="PF01553">
    <property type="entry name" value="Acyltransferase"/>
    <property type="match status" value="1"/>
</dbReference>
<gene>
    <name evidence="7" type="ORF">ACFS2C_01470</name>
</gene>
<keyword evidence="5 7" id="KW-0012">Acyltransferase</keyword>
<dbReference type="GO" id="GO:0016746">
    <property type="term" value="F:acyltransferase activity"/>
    <property type="evidence" value="ECO:0007669"/>
    <property type="project" value="UniProtKB-KW"/>
</dbReference>
<comment type="caution">
    <text evidence="7">The sequence shown here is derived from an EMBL/GenBank/DDBJ whole genome shotgun (WGS) entry which is preliminary data.</text>
</comment>
<evidence type="ECO:0000256" key="2">
    <source>
        <dbReference type="ARBA" id="ARBA00022516"/>
    </source>
</evidence>
<dbReference type="CDD" id="cd07989">
    <property type="entry name" value="LPLAT_AGPAT-like"/>
    <property type="match status" value="1"/>
</dbReference>
<keyword evidence="2" id="KW-0444">Lipid biosynthesis</keyword>
<evidence type="ECO:0000256" key="4">
    <source>
        <dbReference type="ARBA" id="ARBA00023098"/>
    </source>
</evidence>
<evidence type="ECO:0000313" key="8">
    <source>
        <dbReference type="Proteomes" id="UP001597478"/>
    </source>
</evidence>
<dbReference type="PANTHER" id="PTHR10434">
    <property type="entry name" value="1-ACYL-SN-GLYCEROL-3-PHOSPHATE ACYLTRANSFERASE"/>
    <property type="match status" value="1"/>
</dbReference>